<feature type="compositionally biased region" description="Basic residues" evidence="1">
    <location>
        <begin position="1"/>
        <end position="11"/>
    </location>
</feature>
<proteinExistence type="predicted"/>
<dbReference type="GeneID" id="25470433"/>
<dbReference type="EMBL" id="HG723089">
    <property type="protein sequence ID" value="CDJ65218.1"/>
    <property type="molecule type" value="Genomic_DNA"/>
</dbReference>
<feature type="compositionally biased region" description="Low complexity" evidence="1">
    <location>
        <begin position="288"/>
        <end position="299"/>
    </location>
</feature>
<dbReference type="PROSITE" id="PS51257">
    <property type="entry name" value="PROKAR_LIPOPROTEIN"/>
    <property type="match status" value="1"/>
</dbReference>
<dbReference type="PROSITE" id="PS51335">
    <property type="entry name" value="ELMO"/>
    <property type="match status" value="1"/>
</dbReference>
<feature type="compositionally biased region" description="Low complexity" evidence="1">
    <location>
        <begin position="385"/>
        <end position="396"/>
    </location>
</feature>
<evidence type="ECO:0000259" key="2">
    <source>
        <dbReference type="PROSITE" id="PS51335"/>
    </source>
</evidence>
<protein>
    <submittedName>
        <fullName evidence="3">ELMO/CED-12 family domain-containing protein, putative</fullName>
    </submittedName>
</protein>
<feature type="region of interest" description="Disordered" evidence="1">
    <location>
        <begin position="1"/>
        <end position="23"/>
    </location>
</feature>
<evidence type="ECO:0000256" key="1">
    <source>
        <dbReference type="SAM" id="MobiDB-lite"/>
    </source>
</evidence>
<keyword evidence="4" id="KW-1185">Reference proteome</keyword>
<dbReference type="InterPro" id="IPR006816">
    <property type="entry name" value="ELMO_dom"/>
</dbReference>
<gene>
    <name evidence="3" type="ORF">ENH_00002380</name>
</gene>
<organism evidence="3 4">
    <name type="scientific">Eimeria necatrix</name>
    <dbReference type="NCBI Taxonomy" id="51315"/>
    <lineage>
        <taxon>Eukaryota</taxon>
        <taxon>Sar</taxon>
        <taxon>Alveolata</taxon>
        <taxon>Apicomplexa</taxon>
        <taxon>Conoidasida</taxon>
        <taxon>Coccidia</taxon>
        <taxon>Eucoccidiorida</taxon>
        <taxon>Eimeriorina</taxon>
        <taxon>Eimeriidae</taxon>
        <taxon>Eimeria</taxon>
    </lineage>
</organism>
<feature type="region of interest" description="Disordered" evidence="1">
    <location>
        <begin position="281"/>
        <end position="315"/>
    </location>
</feature>
<evidence type="ECO:0000313" key="3">
    <source>
        <dbReference type="EMBL" id="CDJ65218.1"/>
    </source>
</evidence>
<dbReference type="RefSeq" id="XP_013433685.1">
    <property type="nucleotide sequence ID" value="XM_013578231.1"/>
</dbReference>
<dbReference type="PANTHER" id="PTHR12771">
    <property type="entry name" value="ENGULFMENT AND CELL MOTILITY"/>
    <property type="match status" value="1"/>
</dbReference>
<dbReference type="AlphaFoldDB" id="U6MQ59"/>
<reference evidence="3" key="1">
    <citation type="submission" date="2013-10" db="EMBL/GenBank/DDBJ databases">
        <title>Genomic analysis of the causative agents of coccidiosis in chickens.</title>
        <authorList>
            <person name="Reid A.J."/>
            <person name="Blake D."/>
            <person name="Billington K."/>
            <person name="Browne H."/>
            <person name="Dunn M."/>
            <person name="Hung S."/>
            <person name="Kawahara F."/>
            <person name="Miranda-Saavedra D."/>
            <person name="Mourier T."/>
            <person name="Nagra H."/>
            <person name="Otto T.D."/>
            <person name="Rawlings N."/>
            <person name="Sanchez A."/>
            <person name="Sanders M."/>
            <person name="Subramaniam C."/>
            <person name="Tay Y."/>
            <person name="Dear P."/>
            <person name="Doerig C."/>
            <person name="Gruber A."/>
            <person name="Parkinson J."/>
            <person name="Shirley M."/>
            <person name="Wan K.L."/>
            <person name="Berriman M."/>
            <person name="Tomley F."/>
            <person name="Pain A."/>
        </authorList>
    </citation>
    <scope>NUCLEOTIDE SEQUENCE [LARGE SCALE GENOMIC DNA]</scope>
    <source>
        <strain evidence="3">Houghton</strain>
    </source>
</reference>
<feature type="domain" description="ELMO" evidence="2">
    <location>
        <begin position="69"/>
        <end position="256"/>
    </location>
</feature>
<dbReference type="PANTHER" id="PTHR12771:SF56">
    <property type="entry name" value="CED-12"/>
    <property type="match status" value="1"/>
</dbReference>
<dbReference type="Pfam" id="PF04727">
    <property type="entry name" value="ELMO_CED12"/>
    <property type="match status" value="1"/>
</dbReference>
<dbReference type="Proteomes" id="UP000030754">
    <property type="component" value="Unassembled WGS sequence"/>
</dbReference>
<dbReference type="InterPro" id="IPR050868">
    <property type="entry name" value="ELMO_domain-containing"/>
</dbReference>
<feature type="region of interest" description="Disordered" evidence="1">
    <location>
        <begin position="379"/>
        <end position="499"/>
    </location>
</feature>
<reference evidence="3" key="2">
    <citation type="submission" date="2013-10" db="EMBL/GenBank/DDBJ databases">
        <authorList>
            <person name="Aslett M."/>
        </authorList>
    </citation>
    <scope>NUCLEOTIDE SEQUENCE [LARGE SCALE GENOMIC DNA]</scope>
    <source>
        <strain evidence="3">Houghton</strain>
    </source>
</reference>
<accession>U6MQ59</accession>
<name>U6MQ59_9EIME</name>
<feature type="compositionally biased region" description="Polar residues" evidence="1">
    <location>
        <begin position="454"/>
        <end position="470"/>
    </location>
</feature>
<dbReference type="VEuPathDB" id="ToxoDB:ENH_00002380"/>
<dbReference type="OrthoDB" id="67155at2759"/>
<evidence type="ECO:0000313" key="4">
    <source>
        <dbReference type="Proteomes" id="UP000030754"/>
    </source>
</evidence>
<sequence>MRNTGLHHRGARERAPPPSGGIVGSSSSCMRLFAFLSNIFDGEMTLDEKLVLQVLRRLAATPYDKDNADHEQLLRRFFLLCFPEATLEPAKEEDSRWKEVGFQSEDPRRDFRGGGLLALQNLCFFRLRYPRQFFTLSRKSYTAGFPMAAAFINITHMLTAYLRLTVSAGLAAGEIQAPRRAMRHFLRLCLSPAALEDEAEERVQLNNVSKGFKEGSFLCPPPLPGAAALAQRRSSDSYSDSDLVRSDMSAAAANAPACGVRTAAANAPACGVRTAAANAPLDQSTQASSPLPSGPLLPGRRLRRGSSDLGKGSVRTGQVTENRVLTVFGHLFVFACMRLDQELGLRGAWQPDGTDPPLVHSPRHFPHHFSGRRRLHGHFVHSSRRTSASKGSSGKSHPAEETHLATEPSAGSGGASEVSRDSVLAPTQGRDTASVSPARSIAGMEETELCPTSGELSATPSPRSISSGREQPSVLPANPGPPGDPGSCEVAARPASGGSDGLLHRRAQLCFGEALKEVRNAVDAVLCDGTVQTVGDLGAICRSC</sequence>